<reference evidence="5" key="2">
    <citation type="journal article" date="2007" name="PLoS Biol.">
        <title>Survey sequencing and comparative analysis of the elephant shark (Callorhinchus milii) genome.</title>
        <authorList>
            <person name="Venkatesh B."/>
            <person name="Kirkness E.F."/>
            <person name="Loh Y.H."/>
            <person name="Halpern A.L."/>
            <person name="Lee A.P."/>
            <person name="Johnson J."/>
            <person name="Dandona N."/>
            <person name="Viswanathan L.D."/>
            <person name="Tay A."/>
            <person name="Venter J.C."/>
            <person name="Strausberg R.L."/>
            <person name="Brenner S."/>
        </authorList>
    </citation>
    <scope>NUCLEOTIDE SEQUENCE [LARGE SCALE GENOMIC DNA]</scope>
</reference>
<reference evidence="4" key="4">
    <citation type="submission" date="2025-08" db="UniProtKB">
        <authorList>
            <consortium name="Ensembl"/>
        </authorList>
    </citation>
    <scope>IDENTIFICATION</scope>
</reference>
<dbReference type="SUPFAM" id="SSF50494">
    <property type="entry name" value="Trypsin-like serine proteases"/>
    <property type="match status" value="1"/>
</dbReference>
<dbReference type="PROSITE" id="PS50240">
    <property type="entry name" value="TRYPSIN_DOM"/>
    <property type="match status" value="1"/>
</dbReference>
<dbReference type="Ensembl" id="ENSCMIT00000041331.1">
    <property type="protein sequence ID" value="ENSCMIP00000040756.1"/>
    <property type="gene ID" value="ENSCMIG00000016990.1"/>
</dbReference>
<dbReference type="InterPro" id="IPR009003">
    <property type="entry name" value="Peptidase_S1_PA"/>
</dbReference>
<dbReference type="AlphaFoldDB" id="A0A4W3JNE5"/>
<dbReference type="PANTHER" id="PTHR24252">
    <property type="entry name" value="ACROSIN-RELATED"/>
    <property type="match status" value="1"/>
</dbReference>
<dbReference type="Pfam" id="PF00089">
    <property type="entry name" value="Trypsin"/>
    <property type="match status" value="1"/>
</dbReference>
<evidence type="ECO:0000259" key="3">
    <source>
        <dbReference type="PROSITE" id="PS50240"/>
    </source>
</evidence>
<dbReference type="STRING" id="7868.ENSCMIP00000040756"/>
<reference evidence="5" key="1">
    <citation type="journal article" date="2006" name="Science">
        <title>Ancient noncoding elements conserved in the human genome.</title>
        <authorList>
            <person name="Venkatesh B."/>
            <person name="Kirkness E.F."/>
            <person name="Loh Y.H."/>
            <person name="Halpern A.L."/>
            <person name="Lee A.P."/>
            <person name="Johnson J."/>
            <person name="Dandona N."/>
            <person name="Viswanathan L.D."/>
            <person name="Tay A."/>
            <person name="Venter J.C."/>
            <person name="Strausberg R.L."/>
            <person name="Brenner S."/>
        </authorList>
    </citation>
    <scope>NUCLEOTIDE SEQUENCE [LARGE SCALE GENOMIC DNA]</scope>
</reference>
<dbReference type="InterPro" id="IPR018114">
    <property type="entry name" value="TRYPSIN_HIS"/>
</dbReference>
<name>A0A4W3JNE5_CALMI</name>
<keyword evidence="1" id="KW-1015">Disulfide bond</keyword>
<dbReference type="GO" id="GO:0004252">
    <property type="term" value="F:serine-type endopeptidase activity"/>
    <property type="evidence" value="ECO:0007669"/>
    <property type="project" value="InterPro"/>
</dbReference>
<keyword evidence="2" id="KW-1133">Transmembrane helix</keyword>
<evidence type="ECO:0000256" key="2">
    <source>
        <dbReference type="SAM" id="Phobius"/>
    </source>
</evidence>
<organism evidence="4 5">
    <name type="scientific">Callorhinchus milii</name>
    <name type="common">Ghost shark</name>
    <dbReference type="NCBI Taxonomy" id="7868"/>
    <lineage>
        <taxon>Eukaryota</taxon>
        <taxon>Metazoa</taxon>
        <taxon>Chordata</taxon>
        <taxon>Craniata</taxon>
        <taxon>Vertebrata</taxon>
        <taxon>Chondrichthyes</taxon>
        <taxon>Holocephali</taxon>
        <taxon>Chimaeriformes</taxon>
        <taxon>Callorhinchidae</taxon>
        <taxon>Callorhinchus</taxon>
    </lineage>
</organism>
<dbReference type="GeneTree" id="ENSGT00940000164622"/>
<evidence type="ECO:0000313" key="5">
    <source>
        <dbReference type="Proteomes" id="UP000314986"/>
    </source>
</evidence>
<dbReference type="PROSITE" id="PS00134">
    <property type="entry name" value="TRYPSIN_HIS"/>
    <property type="match status" value="1"/>
</dbReference>
<evidence type="ECO:0000313" key="4">
    <source>
        <dbReference type="Ensembl" id="ENSCMIP00000040756.1"/>
    </source>
</evidence>
<dbReference type="Gene3D" id="2.40.10.10">
    <property type="entry name" value="Trypsin-like serine proteases"/>
    <property type="match status" value="1"/>
</dbReference>
<evidence type="ECO:0000256" key="1">
    <source>
        <dbReference type="ARBA" id="ARBA00023157"/>
    </source>
</evidence>
<dbReference type="GO" id="GO:0006508">
    <property type="term" value="P:proteolysis"/>
    <property type="evidence" value="ECO:0007669"/>
    <property type="project" value="InterPro"/>
</dbReference>
<feature type="domain" description="Peptidase S1" evidence="3">
    <location>
        <begin position="70"/>
        <end position="138"/>
    </location>
</feature>
<feature type="transmembrane region" description="Helical" evidence="2">
    <location>
        <begin position="6"/>
        <end position="27"/>
    </location>
</feature>
<keyword evidence="2" id="KW-0812">Transmembrane</keyword>
<dbReference type="PANTHER" id="PTHR24252:SF7">
    <property type="entry name" value="HYALIN"/>
    <property type="match status" value="1"/>
</dbReference>
<dbReference type="InterPro" id="IPR001254">
    <property type="entry name" value="Trypsin_dom"/>
</dbReference>
<proteinExistence type="predicted"/>
<keyword evidence="2" id="KW-0472">Membrane</keyword>
<reference evidence="4" key="5">
    <citation type="submission" date="2025-09" db="UniProtKB">
        <authorList>
            <consortium name="Ensembl"/>
        </authorList>
    </citation>
    <scope>IDENTIFICATION</scope>
</reference>
<protein>
    <recommendedName>
        <fullName evidence="3">Peptidase S1 domain-containing protein</fullName>
    </recommendedName>
</protein>
<sequence>MYVSVSPFVCICVCTCVPCVCLCSLCVSLCPRVCLCVAICLCVCVPVCVGTLLLLLFLLLCAIGCHSVPVVGGREADAGDWPWQVSLQRRKAHFCGGSILSSWWVLTAAHCVERLREIAVAPWCVRIRTVTCGSRLGS</sequence>
<dbReference type="InParanoid" id="A0A4W3JNE5"/>
<accession>A0A4W3JNE5</accession>
<reference evidence="5" key="3">
    <citation type="journal article" date="2014" name="Nature">
        <title>Elephant shark genome provides unique insights into gnathostome evolution.</title>
        <authorList>
            <consortium name="International Elephant Shark Genome Sequencing Consortium"/>
            <person name="Venkatesh B."/>
            <person name="Lee A.P."/>
            <person name="Ravi V."/>
            <person name="Maurya A.K."/>
            <person name="Lian M.M."/>
            <person name="Swann J.B."/>
            <person name="Ohta Y."/>
            <person name="Flajnik M.F."/>
            <person name="Sutoh Y."/>
            <person name="Kasahara M."/>
            <person name="Hoon S."/>
            <person name="Gangu V."/>
            <person name="Roy S.W."/>
            <person name="Irimia M."/>
            <person name="Korzh V."/>
            <person name="Kondrychyn I."/>
            <person name="Lim Z.W."/>
            <person name="Tay B.H."/>
            <person name="Tohari S."/>
            <person name="Kong K.W."/>
            <person name="Ho S."/>
            <person name="Lorente-Galdos B."/>
            <person name="Quilez J."/>
            <person name="Marques-Bonet T."/>
            <person name="Raney B.J."/>
            <person name="Ingham P.W."/>
            <person name="Tay A."/>
            <person name="Hillier L.W."/>
            <person name="Minx P."/>
            <person name="Boehm T."/>
            <person name="Wilson R.K."/>
            <person name="Brenner S."/>
            <person name="Warren W.C."/>
        </authorList>
    </citation>
    <scope>NUCLEOTIDE SEQUENCE [LARGE SCALE GENOMIC DNA]</scope>
</reference>
<dbReference type="InterPro" id="IPR043504">
    <property type="entry name" value="Peptidase_S1_PA_chymotrypsin"/>
</dbReference>
<dbReference type="Proteomes" id="UP000314986">
    <property type="component" value="Unassembled WGS sequence"/>
</dbReference>
<keyword evidence="5" id="KW-1185">Reference proteome</keyword>
<feature type="transmembrane region" description="Helical" evidence="2">
    <location>
        <begin position="34"/>
        <end position="60"/>
    </location>
</feature>